<gene>
    <name evidence="1" type="ORF">Nkreftii_000038</name>
</gene>
<evidence type="ECO:0000313" key="1">
    <source>
        <dbReference type="EMBL" id="QPD02264.1"/>
    </source>
</evidence>
<name>A0A7S8IXP6_9BACT</name>
<proteinExistence type="predicted"/>
<organism evidence="1 2">
    <name type="scientific">Candidatus Nitrospira kreftii</name>
    <dbReference type="NCBI Taxonomy" id="2652173"/>
    <lineage>
        <taxon>Bacteria</taxon>
        <taxon>Pseudomonadati</taxon>
        <taxon>Nitrospirota</taxon>
        <taxon>Nitrospiria</taxon>
        <taxon>Nitrospirales</taxon>
        <taxon>Nitrospiraceae</taxon>
        <taxon>Nitrospira</taxon>
    </lineage>
</organism>
<dbReference type="KEGG" id="nkf:Nkreftii_000038"/>
<sequence length="91" mass="10110">MKHVSGQTVKLLNEERALLMSLAAKRDVTYSDVLRVGLYQLAATEGLDREVMQAVHARVDHLRQREAGWGRMRLATTAVPSQTDLLHTGGI</sequence>
<dbReference type="EMBL" id="CP047423">
    <property type="protein sequence ID" value="QPD02264.1"/>
    <property type="molecule type" value="Genomic_DNA"/>
</dbReference>
<dbReference type="AlphaFoldDB" id="A0A7S8IXP6"/>
<protein>
    <submittedName>
        <fullName evidence="1">Uncharacterized protein</fullName>
    </submittedName>
</protein>
<reference evidence="1 2" key="1">
    <citation type="journal article" date="2020" name="ISME J.">
        <title>Enrichment and physiological characterization of a novel comammox Nitrospira indicates ammonium inhibition of complete nitrification.</title>
        <authorList>
            <person name="Sakoula D."/>
            <person name="Koch H."/>
            <person name="Frank J."/>
            <person name="Jetten M.S.M."/>
            <person name="van Kessel M.A.H.J."/>
            <person name="Lucker S."/>
        </authorList>
    </citation>
    <scope>NUCLEOTIDE SEQUENCE [LARGE SCALE GENOMIC DNA]</scope>
    <source>
        <strain evidence="1">Comreactor17</strain>
    </source>
</reference>
<evidence type="ECO:0000313" key="2">
    <source>
        <dbReference type="Proteomes" id="UP000593737"/>
    </source>
</evidence>
<dbReference type="Proteomes" id="UP000593737">
    <property type="component" value="Chromosome"/>
</dbReference>
<accession>A0A7S8IXP6</accession>